<dbReference type="RefSeq" id="WP_047222928.1">
    <property type="nucleotide sequence ID" value="NZ_JWIO01000014.1"/>
</dbReference>
<sequence length="137" mass="14939">MKPMDLEEVLACADLVGRSGASGFEIGYLDDDPANPRWYAHAQYRGARLTCEDHPTPQAAADALAHRLLQGAQCRCGRVATTSPYGAVPYNATLINGQRRTHEQARTAGQCLWRRTGARWEPSCTAPPIVIKQTGDC</sequence>
<comment type="caution">
    <text evidence="1">The sequence shown here is derived from an EMBL/GenBank/DDBJ whole genome shotgun (WGS) entry which is preliminary data.</text>
</comment>
<dbReference type="EMBL" id="JWIO01000014">
    <property type="protein sequence ID" value="KLL11568.1"/>
    <property type="molecule type" value="Genomic_DNA"/>
</dbReference>
<name>A0ABR5F4J1_9ACTN</name>
<gene>
    <name evidence="1" type="ORF">FrCorBMG51_11045</name>
</gene>
<evidence type="ECO:0000313" key="1">
    <source>
        <dbReference type="EMBL" id="KLL11568.1"/>
    </source>
</evidence>
<proteinExistence type="predicted"/>
<keyword evidence="2" id="KW-1185">Reference proteome</keyword>
<reference evidence="1 2" key="1">
    <citation type="submission" date="2014-12" db="EMBL/GenBank/DDBJ databases">
        <title>Frankia sp. BMG5.1 draft genome.</title>
        <authorList>
            <person name="Gtari M."/>
            <person name="Ghodhbane-Gtari F."/>
            <person name="Nouioui I."/>
            <person name="Ktari A."/>
            <person name="Hezbri K."/>
            <person name="Mimouni W."/>
            <person name="Sbissi I."/>
            <person name="Ayari A."/>
            <person name="Yamanaka T."/>
            <person name="Normand P."/>
            <person name="Tisa L.S."/>
            <person name="Boudabous A."/>
        </authorList>
    </citation>
    <scope>NUCLEOTIDE SEQUENCE [LARGE SCALE GENOMIC DNA]</scope>
    <source>
        <strain evidence="1 2">BMG5.1</strain>
    </source>
</reference>
<accession>A0ABR5F4J1</accession>
<organism evidence="1 2">
    <name type="scientific">Protofrankia coriariae</name>
    <dbReference type="NCBI Taxonomy" id="1562887"/>
    <lineage>
        <taxon>Bacteria</taxon>
        <taxon>Bacillati</taxon>
        <taxon>Actinomycetota</taxon>
        <taxon>Actinomycetes</taxon>
        <taxon>Frankiales</taxon>
        <taxon>Frankiaceae</taxon>
        <taxon>Protofrankia</taxon>
    </lineage>
</organism>
<evidence type="ECO:0000313" key="2">
    <source>
        <dbReference type="Proteomes" id="UP000035425"/>
    </source>
</evidence>
<dbReference type="Proteomes" id="UP000035425">
    <property type="component" value="Unassembled WGS sequence"/>
</dbReference>
<protein>
    <submittedName>
        <fullName evidence="1">Uncharacterized protein</fullName>
    </submittedName>
</protein>